<protein>
    <submittedName>
        <fullName evidence="2">Uncharacterized protein</fullName>
    </submittedName>
</protein>
<sequence length="145" mass="16247">MIKTKGEYENFVVKLLELVISGHIPCSEDFPGFSEKDFYEVLSQCVEDQLLLGYNFVRNVNGDPCGQRVGNPFVTIKGLSYMDSVKQAQALQIAKEAEKNSIVAKLKANRAFILSLFSILLTIVINLDKIVTNLQKAISYLGWLQ</sequence>
<evidence type="ECO:0000313" key="2">
    <source>
        <dbReference type="EMBL" id="DAF53921.1"/>
    </source>
</evidence>
<proteinExistence type="predicted"/>
<feature type="transmembrane region" description="Helical" evidence="1">
    <location>
        <begin position="108"/>
        <end position="127"/>
    </location>
</feature>
<reference evidence="2" key="1">
    <citation type="journal article" date="2021" name="Proc. Natl. Acad. Sci. U.S.A.">
        <title>A Catalog of Tens of Thousands of Viruses from Human Metagenomes Reveals Hidden Associations with Chronic Diseases.</title>
        <authorList>
            <person name="Tisza M.J."/>
            <person name="Buck C.B."/>
        </authorList>
    </citation>
    <scope>NUCLEOTIDE SEQUENCE</scope>
    <source>
        <strain evidence="2">Ct2Qy24</strain>
    </source>
</reference>
<evidence type="ECO:0000256" key="1">
    <source>
        <dbReference type="SAM" id="Phobius"/>
    </source>
</evidence>
<keyword evidence="1" id="KW-0812">Transmembrane</keyword>
<keyword evidence="1" id="KW-0472">Membrane</keyword>
<dbReference type="EMBL" id="BK032666">
    <property type="protein sequence ID" value="DAF53921.1"/>
    <property type="molecule type" value="Genomic_DNA"/>
</dbReference>
<organism evidence="2">
    <name type="scientific">Myoviridae sp. ct2Qy24</name>
    <dbReference type="NCBI Taxonomy" id="2827656"/>
    <lineage>
        <taxon>Viruses</taxon>
        <taxon>Duplodnaviria</taxon>
        <taxon>Heunggongvirae</taxon>
        <taxon>Uroviricota</taxon>
        <taxon>Caudoviricetes</taxon>
    </lineage>
</organism>
<accession>A0A8S5SSE7</accession>
<keyword evidence="1" id="KW-1133">Transmembrane helix</keyword>
<name>A0A8S5SSE7_9CAUD</name>